<dbReference type="InterPro" id="IPR039261">
    <property type="entry name" value="FNR_nucleotide-bd"/>
</dbReference>
<dbReference type="PRINTS" id="PR00371">
    <property type="entry name" value="FPNCR"/>
</dbReference>
<dbReference type="PROSITE" id="PS51384">
    <property type="entry name" value="FAD_FR"/>
    <property type="match status" value="1"/>
</dbReference>
<dbReference type="Pfam" id="PF00667">
    <property type="entry name" value="FAD_binding_1"/>
    <property type="match status" value="1"/>
</dbReference>
<evidence type="ECO:0000259" key="21">
    <source>
        <dbReference type="PROSITE" id="PS51384"/>
    </source>
</evidence>
<dbReference type="Proteomes" id="UP000054383">
    <property type="component" value="Unassembled WGS sequence"/>
</dbReference>
<dbReference type="InterPro" id="IPR001709">
    <property type="entry name" value="Flavoprot_Pyr_Nucl_cyt_Rdtase"/>
</dbReference>
<dbReference type="GO" id="GO:0016126">
    <property type="term" value="P:sterol biosynthetic process"/>
    <property type="evidence" value="ECO:0007669"/>
    <property type="project" value="UniProtKB-KW"/>
</dbReference>
<dbReference type="InterPro" id="IPR017938">
    <property type="entry name" value="Riboflavin_synthase-like_b-brl"/>
</dbReference>
<name>A0A0U1M1R9_TALIS</name>
<keyword evidence="16" id="KW-1207">Sterol metabolism</keyword>
<evidence type="ECO:0000256" key="10">
    <source>
        <dbReference type="ARBA" id="ARBA00022955"/>
    </source>
</evidence>
<evidence type="ECO:0000256" key="6">
    <source>
        <dbReference type="ARBA" id="ARBA00022692"/>
    </source>
</evidence>
<evidence type="ECO:0000313" key="23">
    <source>
        <dbReference type="Proteomes" id="UP000054383"/>
    </source>
</evidence>
<dbReference type="AlphaFoldDB" id="A0A0U1M1R9"/>
<evidence type="ECO:0000256" key="17">
    <source>
        <dbReference type="ARBA" id="ARBA00023221"/>
    </source>
</evidence>
<dbReference type="PROSITE" id="PS50902">
    <property type="entry name" value="FLAVODOXIN_LIKE"/>
    <property type="match status" value="1"/>
</dbReference>
<keyword evidence="17" id="KW-0753">Steroid metabolism</keyword>
<keyword evidence="8" id="KW-0274">FAD</keyword>
<dbReference type="InterPro" id="IPR008254">
    <property type="entry name" value="Flavodoxin/NO_synth"/>
</dbReference>
<evidence type="ECO:0000256" key="8">
    <source>
        <dbReference type="ARBA" id="ARBA00022827"/>
    </source>
</evidence>
<comment type="cofactor">
    <cofactor evidence="2">
        <name>FAD</name>
        <dbReference type="ChEBI" id="CHEBI:57692"/>
    </cofactor>
</comment>
<dbReference type="OrthoDB" id="1856718at2759"/>
<dbReference type="GO" id="GO:0050660">
    <property type="term" value="F:flavin adenine dinucleotide binding"/>
    <property type="evidence" value="ECO:0007669"/>
    <property type="project" value="TreeGrafter"/>
</dbReference>
<dbReference type="InterPro" id="IPR023173">
    <property type="entry name" value="NADPH_Cyt_P450_Rdtase_alpha"/>
</dbReference>
<dbReference type="GO" id="GO:0005829">
    <property type="term" value="C:cytosol"/>
    <property type="evidence" value="ECO:0007669"/>
    <property type="project" value="TreeGrafter"/>
</dbReference>
<keyword evidence="5" id="KW-0288">FMN</keyword>
<gene>
    <name evidence="22" type="ORF">PISL3812_06559</name>
</gene>
<proteinExistence type="predicted"/>
<evidence type="ECO:0000256" key="1">
    <source>
        <dbReference type="ARBA" id="ARBA00001917"/>
    </source>
</evidence>
<protein>
    <recommendedName>
        <fullName evidence="18">NADPH--hemoprotein reductase</fullName>
        <ecNumber evidence="18">1.6.2.4</ecNumber>
    </recommendedName>
</protein>
<dbReference type="InterPro" id="IPR029039">
    <property type="entry name" value="Flavoprotein-like_sf"/>
</dbReference>
<evidence type="ECO:0000256" key="13">
    <source>
        <dbReference type="ARBA" id="ARBA00023011"/>
    </source>
</evidence>
<evidence type="ECO:0000256" key="19">
    <source>
        <dbReference type="ARBA" id="ARBA00049342"/>
    </source>
</evidence>
<evidence type="ECO:0000256" key="2">
    <source>
        <dbReference type="ARBA" id="ARBA00001974"/>
    </source>
</evidence>
<dbReference type="OMA" id="CAPVNRD"/>
<feature type="domain" description="Flavodoxin-like" evidence="20">
    <location>
        <begin position="100"/>
        <end position="252"/>
    </location>
</feature>
<dbReference type="PRINTS" id="PR00369">
    <property type="entry name" value="FLAVODOXIN"/>
</dbReference>
<dbReference type="EC" id="1.6.2.4" evidence="18"/>
<evidence type="ECO:0000256" key="7">
    <source>
        <dbReference type="ARBA" id="ARBA00022824"/>
    </source>
</evidence>
<accession>A0A0U1M1R9</accession>
<feature type="domain" description="FAD-binding FR-type" evidence="21">
    <location>
        <begin position="305"/>
        <end position="558"/>
    </location>
</feature>
<keyword evidence="4" id="KW-0285">Flavoprotein</keyword>
<evidence type="ECO:0000256" key="9">
    <source>
        <dbReference type="ARBA" id="ARBA00022857"/>
    </source>
</evidence>
<comment type="cofactor">
    <cofactor evidence="1">
        <name>FMN</name>
        <dbReference type="ChEBI" id="CHEBI:58210"/>
    </cofactor>
</comment>
<dbReference type="InterPro" id="IPR003097">
    <property type="entry name" value="CysJ-like_FAD-binding"/>
</dbReference>
<dbReference type="InterPro" id="IPR023208">
    <property type="entry name" value="P450R"/>
</dbReference>
<dbReference type="SUPFAM" id="SSF52218">
    <property type="entry name" value="Flavoproteins"/>
    <property type="match status" value="1"/>
</dbReference>
<keyword evidence="23" id="KW-1185">Reference proteome</keyword>
<reference evidence="22 23" key="1">
    <citation type="submission" date="2015-04" db="EMBL/GenBank/DDBJ databases">
        <authorList>
            <person name="Syromyatnikov M.Y."/>
            <person name="Popov V.N."/>
        </authorList>
    </citation>
    <scope>NUCLEOTIDE SEQUENCE [LARGE SCALE GENOMIC DNA]</scope>
    <source>
        <strain evidence="22">WF-38-12</strain>
    </source>
</reference>
<organism evidence="22 23">
    <name type="scientific">Talaromyces islandicus</name>
    <name type="common">Penicillium islandicum</name>
    <dbReference type="NCBI Taxonomy" id="28573"/>
    <lineage>
        <taxon>Eukaryota</taxon>
        <taxon>Fungi</taxon>
        <taxon>Dikarya</taxon>
        <taxon>Ascomycota</taxon>
        <taxon>Pezizomycotina</taxon>
        <taxon>Eurotiomycetes</taxon>
        <taxon>Eurotiomycetidae</taxon>
        <taxon>Eurotiales</taxon>
        <taxon>Trichocomaceae</taxon>
        <taxon>Talaromyces</taxon>
        <taxon>Talaromyces sect. Islandici</taxon>
    </lineage>
</organism>
<dbReference type="FunFam" id="3.40.50.80:FF:000032">
    <property type="entry name" value="NADPH-dependent diflavin oxidoreductase 1"/>
    <property type="match status" value="1"/>
</dbReference>
<comment type="catalytic activity">
    <reaction evidence="19">
        <text>2 oxidized [cytochrome P450] + NADPH = 2 reduced [cytochrome P450] + NADP(+) + H(+)</text>
        <dbReference type="Rhea" id="RHEA:24040"/>
        <dbReference type="Rhea" id="RHEA-COMP:14627"/>
        <dbReference type="Rhea" id="RHEA-COMP:14628"/>
        <dbReference type="ChEBI" id="CHEBI:15378"/>
        <dbReference type="ChEBI" id="CHEBI:55376"/>
        <dbReference type="ChEBI" id="CHEBI:57783"/>
        <dbReference type="ChEBI" id="CHEBI:58349"/>
        <dbReference type="ChEBI" id="CHEBI:60344"/>
        <dbReference type="EC" id="1.6.2.4"/>
    </reaction>
</comment>
<dbReference type="PANTHER" id="PTHR19384:SF108">
    <property type="entry name" value="NADPH--CYTOCHROME P450 REDUCTASE"/>
    <property type="match status" value="1"/>
</dbReference>
<dbReference type="Gene3D" id="2.40.30.10">
    <property type="entry name" value="Translation factors"/>
    <property type="match status" value="1"/>
</dbReference>
<dbReference type="Gene3D" id="1.20.990.10">
    <property type="entry name" value="NADPH-cytochrome p450 Reductase, Chain A, domain 3"/>
    <property type="match status" value="1"/>
</dbReference>
<keyword evidence="10" id="KW-0752">Steroid biosynthesis</keyword>
<dbReference type="Gene3D" id="3.40.50.360">
    <property type="match status" value="1"/>
</dbReference>
<keyword evidence="11" id="KW-1133">Transmembrane helix</keyword>
<evidence type="ECO:0000256" key="3">
    <source>
        <dbReference type="ARBA" id="ARBA00022516"/>
    </source>
</evidence>
<dbReference type="InterPro" id="IPR017927">
    <property type="entry name" value="FAD-bd_FR_type"/>
</dbReference>
<dbReference type="GO" id="GO:0010181">
    <property type="term" value="F:FMN binding"/>
    <property type="evidence" value="ECO:0007669"/>
    <property type="project" value="InterPro"/>
</dbReference>
<dbReference type="InterPro" id="IPR001094">
    <property type="entry name" value="Flavdoxin-like"/>
</dbReference>
<dbReference type="GO" id="GO:0003958">
    <property type="term" value="F:NADPH-hemoprotein reductase activity"/>
    <property type="evidence" value="ECO:0007669"/>
    <property type="project" value="UniProtKB-EC"/>
</dbReference>
<keyword evidence="6" id="KW-0812">Transmembrane</keyword>
<evidence type="ECO:0000313" key="22">
    <source>
        <dbReference type="EMBL" id="CRG89523.1"/>
    </source>
</evidence>
<keyword evidence="15" id="KW-0472">Membrane</keyword>
<evidence type="ECO:0000256" key="12">
    <source>
        <dbReference type="ARBA" id="ARBA00023002"/>
    </source>
</evidence>
<dbReference type="PIRSF" id="PIRSF000208">
    <property type="entry name" value="P450R"/>
    <property type="match status" value="1"/>
</dbReference>
<evidence type="ECO:0000256" key="11">
    <source>
        <dbReference type="ARBA" id="ARBA00022989"/>
    </source>
</evidence>
<dbReference type="FunFam" id="3.40.50.360:FF:000036">
    <property type="entry name" value="NADPH--cytochrome P450 reductase"/>
    <property type="match status" value="1"/>
</dbReference>
<evidence type="ECO:0000256" key="5">
    <source>
        <dbReference type="ARBA" id="ARBA00022643"/>
    </source>
</evidence>
<dbReference type="EMBL" id="CVMT01000006">
    <property type="protein sequence ID" value="CRG89523.1"/>
    <property type="molecule type" value="Genomic_DNA"/>
</dbReference>
<evidence type="ECO:0000259" key="20">
    <source>
        <dbReference type="PROSITE" id="PS50902"/>
    </source>
</evidence>
<keyword evidence="14" id="KW-0443">Lipid metabolism</keyword>
<keyword evidence="7" id="KW-0256">Endoplasmic reticulum</keyword>
<evidence type="ECO:0000256" key="16">
    <source>
        <dbReference type="ARBA" id="ARBA00023166"/>
    </source>
</evidence>
<evidence type="ECO:0000256" key="18">
    <source>
        <dbReference type="ARBA" id="ARBA00023797"/>
    </source>
</evidence>
<dbReference type="SUPFAM" id="SSF52343">
    <property type="entry name" value="Ferredoxin reductase-like, C-terminal NADP-linked domain"/>
    <property type="match status" value="1"/>
</dbReference>
<keyword evidence="3" id="KW-0444">Lipid biosynthesis</keyword>
<sequence>MDSNQISPTLSQGMEHISKILGPASKASIPDIIAMVIAAVVASVYLSRGIVWDKPDPYAYTLFERPQQQEGAGGVKALSDAQKRDERNIAKRMAETGKTLVVFWGSQSGTAERLAAQLAKECQLRFGIGTLCADLSDYDPESISELGSNHIAIFILSTYGEGDPSDNATGLWDWMQNTTAAGSSDEGPRLANLRYGAFGLGNSNYKNYNRVIDVTVAFLDNSGAKSFVAVGKADDAERSTEEDFLSWKDSLFSVFRTDFQYVEKVVEFQPTMAVIEDVSLEPIDLHHGEPTHAADNNKKGAAACSQIQTLGIKNARELFTSTNRHCVHMELDLSEYPEMNYKTGDHLALWPSSPSNEVELLTQSLGLQRKMDTPLLLKSLDSSNVKIELPSPTTIRALFTCYLEICAPVSRSTVEGLAQFAPNPEAKAFILKLGQDKQAYSTYLTHTHVTLGRLLSLASNSTGRWSKLPLEFVIESLPRIQPRYYSISSSSVLSPRRVALTALVASDPLPKNPQVVINGVASNYLLALMKAQVPIHNLAGIIAPEYDLAGPNGSLAQGQKLYAHIRRSKFRLPTQSTCPIIMIAAGTGLAPFRAFIAERAKLHNVGKPVGQMLLFFGCRRPEEDFIYQNELLQMQKGLDNGKESLFKIVTAFSREQNSPKTYVQHRVNEYGTDIVRLMEEEGANLYICGRATMAREVSSILGDFLIQTRRWNDGQAQNWIQDFRKRGKWREDVWG</sequence>
<dbReference type="STRING" id="28573.A0A0U1M1R9"/>
<keyword evidence="9" id="KW-0521">NADP</keyword>
<dbReference type="Pfam" id="PF00175">
    <property type="entry name" value="NAD_binding_1"/>
    <property type="match status" value="1"/>
</dbReference>
<dbReference type="Gene3D" id="3.40.50.80">
    <property type="entry name" value="Nucleotide-binding domain of ferredoxin-NADP reductase (FNR) module"/>
    <property type="match status" value="1"/>
</dbReference>
<dbReference type="InterPro" id="IPR001433">
    <property type="entry name" value="OxRdtase_FAD/NAD-bd"/>
</dbReference>
<keyword evidence="12" id="KW-0560">Oxidoreductase</keyword>
<evidence type="ECO:0000256" key="15">
    <source>
        <dbReference type="ARBA" id="ARBA00023136"/>
    </source>
</evidence>
<dbReference type="PANTHER" id="PTHR19384">
    <property type="entry name" value="NITRIC OXIDE SYNTHASE-RELATED"/>
    <property type="match status" value="1"/>
</dbReference>
<evidence type="ECO:0000256" key="14">
    <source>
        <dbReference type="ARBA" id="ARBA00023098"/>
    </source>
</evidence>
<keyword evidence="13" id="KW-0756">Sterol biosynthesis</keyword>
<dbReference type="SUPFAM" id="SSF63380">
    <property type="entry name" value="Riboflavin synthase domain-like"/>
    <property type="match status" value="1"/>
</dbReference>
<evidence type="ECO:0000256" key="4">
    <source>
        <dbReference type="ARBA" id="ARBA00022630"/>
    </source>
</evidence>
<dbReference type="Pfam" id="PF00258">
    <property type="entry name" value="Flavodoxin_1"/>
    <property type="match status" value="1"/>
</dbReference>